<dbReference type="SUPFAM" id="SSF56266">
    <property type="entry name" value="DmpA/ArgJ-like"/>
    <property type="match status" value="1"/>
</dbReference>
<dbReference type="Gene3D" id="3.60.70.12">
    <property type="entry name" value="L-amino peptidase D-ALA esterase/amidase"/>
    <property type="match status" value="1"/>
</dbReference>
<dbReference type="PANTHER" id="PTHR36512:SF3">
    <property type="entry name" value="BLR5678 PROTEIN"/>
    <property type="match status" value="1"/>
</dbReference>
<evidence type="ECO:0000256" key="1">
    <source>
        <dbReference type="ARBA" id="ARBA00007068"/>
    </source>
</evidence>
<dbReference type="EMBL" id="NIPV01000101">
    <property type="protein sequence ID" value="OWJ72014.1"/>
    <property type="molecule type" value="Genomic_DNA"/>
</dbReference>
<keyword evidence="5" id="KW-1185">Reference proteome</keyword>
<dbReference type="OrthoDB" id="9770388at2"/>
<accession>A0A212AI12</accession>
<keyword evidence="3" id="KW-0378">Hydrolase</keyword>
<dbReference type="GO" id="GO:0004177">
    <property type="term" value="F:aminopeptidase activity"/>
    <property type="evidence" value="ECO:0007669"/>
    <property type="project" value="UniProtKB-KW"/>
</dbReference>
<name>A0A212AI12_9RHOB</name>
<dbReference type="RefSeq" id="WP_035746878.1">
    <property type="nucleotide sequence ID" value="NZ_CALUEG010000038.1"/>
</dbReference>
<sequence>MLIRDFGIVPGILPPGPLNAITDVSGVMVGHRTIRRDQINTGVTAVVPHPGSMFRQKLRAGVAVINGFGKSAGLVQVEELGTLESPVLLTNTFAVGTCTTALIRRALAADPAIGRETSTVNTVVCECNDGVLSDIRALAVTEADAVAALDAAQSGPVEQGSVGCGTGMTAFGFKGGTGTASRVMEVGGERFTLGALVQANFGNAGDLILPDGRRPRPEGMMTAEPERGSVIILLATDLPLESRQLTRIARRAGAGLARLGSFWGNGSGDIALAFTTADPVPHDGPAFLSPRVLAEAQIDLAFRAAAEATEEAVLNALTAAEPLMGRDGAWRPSLGQWLAGQAIADGGRG</sequence>
<dbReference type="PANTHER" id="PTHR36512">
    <property type="entry name" value="D-AMINOPEPTIDASE"/>
    <property type="match status" value="1"/>
</dbReference>
<keyword evidence="3" id="KW-0645">Protease</keyword>
<evidence type="ECO:0000313" key="5">
    <source>
        <dbReference type="Proteomes" id="UP000214673"/>
    </source>
</evidence>
<evidence type="ECO:0000313" key="2">
    <source>
        <dbReference type="EMBL" id="OWJ72014.1"/>
    </source>
</evidence>
<organism evidence="3 4">
    <name type="scientific">Haematobacter missouriensis</name>
    <dbReference type="NCBI Taxonomy" id="366616"/>
    <lineage>
        <taxon>Bacteria</taxon>
        <taxon>Pseudomonadati</taxon>
        <taxon>Pseudomonadota</taxon>
        <taxon>Alphaproteobacteria</taxon>
        <taxon>Rhodobacterales</taxon>
        <taxon>Paracoccaceae</taxon>
        <taxon>Haematobacter</taxon>
    </lineage>
</organism>
<dbReference type="Pfam" id="PF03576">
    <property type="entry name" value="Peptidase_S58"/>
    <property type="match status" value="1"/>
</dbReference>
<dbReference type="CDD" id="cd02253">
    <property type="entry name" value="DmpA"/>
    <property type="match status" value="1"/>
</dbReference>
<evidence type="ECO:0000313" key="3">
    <source>
        <dbReference type="EMBL" id="OWJ81053.1"/>
    </source>
</evidence>
<keyword evidence="3" id="KW-0031">Aminopeptidase</keyword>
<proteinExistence type="inferred from homology"/>
<evidence type="ECO:0000313" key="4">
    <source>
        <dbReference type="Proteomes" id="UP000196640"/>
    </source>
</evidence>
<reference evidence="3 5" key="2">
    <citation type="submission" date="2016-11" db="EMBL/GenBank/DDBJ databases">
        <title>Comparison of Traditional DNA-DNA Hybridization with In Silico Genomic Analysis.</title>
        <authorList>
            <person name="Nicholson A.C."/>
            <person name="Sammons S."/>
            <person name="Humrighouse B.W."/>
            <person name="Graziano J."/>
            <person name="Lasker B."/>
            <person name="Whitney A.M."/>
            <person name="Mcquiston J.R."/>
        </authorList>
    </citation>
    <scope>NUCLEOTIDE SEQUENCE [LARGE SCALE GENOMIC DNA]</scope>
    <source>
        <strain evidence="2 5">H1892</strain>
        <strain evidence="3">H2381</strain>
    </source>
</reference>
<dbReference type="AlphaFoldDB" id="A0A212AI12"/>
<dbReference type="Proteomes" id="UP000196640">
    <property type="component" value="Unassembled WGS sequence"/>
</dbReference>
<reference evidence="4" key="1">
    <citation type="submission" date="2016-11" db="EMBL/GenBank/DDBJ databases">
        <title>Comparison of Traditional DNA-DNA Hybridization with In Silico Genomic Analysis.</title>
        <authorList>
            <person name="Nicholson A.C."/>
            <person name="Humrighouse B.W."/>
            <person name="Graziano J."/>
            <person name="Lasker B."/>
            <person name="Whitney A.M."/>
            <person name="Mcquiston J.R."/>
            <person name="Bell M."/>
        </authorList>
    </citation>
    <scope>NUCLEOTIDE SEQUENCE [LARGE SCALE GENOMIC DNA]</scope>
    <source>
        <strain evidence="4">H2381</strain>
    </source>
</reference>
<protein>
    <submittedName>
        <fullName evidence="3">Aminopeptidase</fullName>
    </submittedName>
</protein>
<comment type="similarity">
    <text evidence="1">Belongs to the peptidase S58 family.</text>
</comment>
<dbReference type="InterPro" id="IPR005321">
    <property type="entry name" value="Peptidase_S58_DmpA"/>
</dbReference>
<comment type="caution">
    <text evidence="3">The sequence shown here is derived from an EMBL/GenBank/DDBJ whole genome shotgun (WGS) entry which is preliminary data.</text>
</comment>
<dbReference type="EMBL" id="NIPX01000049">
    <property type="protein sequence ID" value="OWJ81053.1"/>
    <property type="molecule type" value="Genomic_DNA"/>
</dbReference>
<dbReference type="InterPro" id="IPR016117">
    <property type="entry name" value="ArgJ-like_dom_sf"/>
</dbReference>
<dbReference type="Proteomes" id="UP000214673">
    <property type="component" value="Unassembled WGS sequence"/>
</dbReference>
<gene>
    <name evidence="3" type="ORF">CDV52_19730</name>
    <name evidence="2" type="ORF">CDV53_18030</name>
</gene>
<dbReference type="STRING" id="366616.CG51_15250"/>